<comment type="caution">
    <text evidence="1">The sequence shown here is derived from an EMBL/GenBank/DDBJ whole genome shotgun (WGS) entry which is preliminary data.</text>
</comment>
<proteinExistence type="predicted"/>
<accession>A0A016WBW3</accession>
<evidence type="ECO:0000313" key="2">
    <source>
        <dbReference type="Proteomes" id="UP000024635"/>
    </source>
</evidence>
<protein>
    <submittedName>
        <fullName evidence="1">Uncharacterized protein</fullName>
    </submittedName>
</protein>
<evidence type="ECO:0000313" key="1">
    <source>
        <dbReference type="EMBL" id="EYC37100.1"/>
    </source>
</evidence>
<dbReference type="AlphaFoldDB" id="A0A016WBW3"/>
<sequence>MNWFRIYNGKLAQDRRSRQLMSLLFIRKSAADHVDVMDFEEHRFAKRGKLVLDFARNWAQGKRVSVQYKVSREDFVVDTHKGSARG</sequence>
<reference evidence="2" key="1">
    <citation type="journal article" date="2015" name="Nat. Genet.">
        <title>The genome and transcriptome of the zoonotic hookworm Ancylostoma ceylanicum identify infection-specific gene families.</title>
        <authorList>
            <person name="Schwarz E.M."/>
            <person name="Hu Y."/>
            <person name="Antoshechkin I."/>
            <person name="Miller M.M."/>
            <person name="Sternberg P.W."/>
            <person name="Aroian R.V."/>
        </authorList>
    </citation>
    <scope>NUCLEOTIDE SEQUENCE</scope>
    <source>
        <strain evidence="2">HY135</strain>
    </source>
</reference>
<organism evidence="1 2">
    <name type="scientific">Ancylostoma ceylanicum</name>
    <dbReference type="NCBI Taxonomy" id="53326"/>
    <lineage>
        <taxon>Eukaryota</taxon>
        <taxon>Metazoa</taxon>
        <taxon>Ecdysozoa</taxon>
        <taxon>Nematoda</taxon>
        <taxon>Chromadorea</taxon>
        <taxon>Rhabditida</taxon>
        <taxon>Rhabditina</taxon>
        <taxon>Rhabditomorpha</taxon>
        <taxon>Strongyloidea</taxon>
        <taxon>Ancylostomatidae</taxon>
        <taxon>Ancylostomatinae</taxon>
        <taxon>Ancylostoma</taxon>
    </lineage>
</organism>
<gene>
    <name evidence="1" type="primary">Acey_s0825.g2548</name>
    <name evidence="1" type="ORF">Y032_0825g2548</name>
</gene>
<dbReference type="Proteomes" id="UP000024635">
    <property type="component" value="Unassembled WGS sequence"/>
</dbReference>
<dbReference type="EMBL" id="JARK01000425">
    <property type="protein sequence ID" value="EYC37100.1"/>
    <property type="molecule type" value="Genomic_DNA"/>
</dbReference>
<name>A0A016WBW3_9BILA</name>
<keyword evidence="2" id="KW-1185">Reference proteome</keyword>